<dbReference type="Proteomes" id="UP000230607">
    <property type="component" value="Chromosome 1"/>
</dbReference>
<dbReference type="GO" id="GO:0016740">
    <property type="term" value="F:transferase activity"/>
    <property type="evidence" value="ECO:0007669"/>
    <property type="project" value="UniProtKB-KW"/>
</dbReference>
<keyword evidence="2" id="KW-0315">Glutamine amidotransferase</keyword>
<dbReference type="Pfam" id="PF00117">
    <property type="entry name" value="GATase"/>
    <property type="match status" value="1"/>
</dbReference>
<evidence type="ECO:0000313" key="3">
    <source>
        <dbReference type="Proteomes" id="UP000230607"/>
    </source>
</evidence>
<reference evidence="3" key="1">
    <citation type="submission" date="2017-03" db="EMBL/GenBank/DDBJ databases">
        <authorList>
            <person name="Herbold C."/>
        </authorList>
    </citation>
    <scope>NUCLEOTIDE SEQUENCE [LARGE SCALE GENOMIC DNA]</scope>
</reference>
<protein>
    <submittedName>
        <fullName evidence="2">Putative glutamine amidotransferase class-I</fullName>
    </submittedName>
</protein>
<name>A0A2H1FHC4_9ARCH</name>
<proteinExistence type="predicted"/>
<evidence type="ECO:0000259" key="1">
    <source>
        <dbReference type="Pfam" id="PF00117"/>
    </source>
</evidence>
<dbReference type="GO" id="GO:0005829">
    <property type="term" value="C:cytosol"/>
    <property type="evidence" value="ECO:0007669"/>
    <property type="project" value="TreeGrafter"/>
</dbReference>
<dbReference type="Gene3D" id="3.40.50.880">
    <property type="match status" value="1"/>
</dbReference>
<gene>
    <name evidence="2" type="ORF">NCS_30009</name>
</gene>
<keyword evidence="2" id="KW-0808">Transferase</keyword>
<dbReference type="EMBL" id="LT841358">
    <property type="protein sequence ID" value="SMH72169.1"/>
    <property type="molecule type" value="Genomic_DNA"/>
</dbReference>
<organism evidence="2 3">
    <name type="scientific">Candidatus Nitrosotalea okcheonensis</name>
    <dbReference type="NCBI Taxonomy" id="1903276"/>
    <lineage>
        <taxon>Archaea</taxon>
        <taxon>Nitrososphaerota</taxon>
        <taxon>Nitrososphaeria</taxon>
        <taxon>Nitrosotaleales</taxon>
        <taxon>Nitrosotaleaceae</taxon>
        <taxon>Nitrosotalea</taxon>
    </lineage>
</organism>
<dbReference type="PANTHER" id="PTHR42695">
    <property type="entry name" value="GLUTAMINE AMIDOTRANSFERASE YLR126C-RELATED"/>
    <property type="match status" value="1"/>
</dbReference>
<dbReference type="InterPro" id="IPR017926">
    <property type="entry name" value="GATASE"/>
</dbReference>
<dbReference type="PROSITE" id="PS51273">
    <property type="entry name" value="GATASE_TYPE_1"/>
    <property type="match status" value="1"/>
</dbReference>
<keyword evidence="3" id="KW-1185">Reference proteome</keyword>
<dbReference type="SUPFAM" id="SSF52317">
    <property type="entry name" value="Class I glutamine amidotransferase-like"/>
    <property type="match status" value="1"/>
</dbReference>
<dbReference type="InterPro" id="IPR044992">
    <property type="entry name" value="ChyE-like"/>
</dbReference>
<dbReference type="InterPro" id="IPR029062">
    <property type="entry name" value="Class_I_gatase-like"/>
</dbReference>
<dbReference type="PRINTS" id="PR00097">
    <property type="entry name" value="ANTSNTHASEII"/>
</dbReference>
<accession>A0A2H1FHC4</accession>
<dbReference type="RefSeq" id="WP_231911781.1">
    <property type="nucleotide sequence ID" value="NZ_LT841358.1"/>
</dbReference>
<feature type="domain" description="Glutamine amidotransferase" evidence="1">
    <location>
        <begin position="3"/>
        <end position="168"/>
    </location>
</feature>
<evidence type="ECO:0000313" key="2">
    <source>
        <dbReference type="EMBL" id="SMH72169.1"/>
    </source>
</evidence>
<dbReference type="PANTHER" id="PTHR42695:SF5">
    <property type="entry name" value="GLUTAMINE AMIDOTRANSFERASE YLR126C-RELATED"/>
    <property type="match status" value="1"/>
</dbReference>
<sequence length="186" mass="20329">MLLVVDNGSVYTSSLLDCMRGLGVPFESHAFSDVSTIDAKKYSSIILSGRRKNNPQMNVINSGLVRHSLDAGKPLLGICYGAEILALTLGGTIKKMTSPRHGLYQVQTIKNNLLTSGKIDAFESHSYMISKLGPTFIQIASSDNCQFEIFQYGDNNVFGTQFHPEMSVDGRSLLEKFSSINGINNT</sequence>
<dbReference type="AlphaFoldDB" id="A0A2H1FHC4"/>